<dbReference type="OMA" id="CERSTNA"/>
<dbReference type="Pfam" id="PF14372">
    <property type="entry name" value="hAT-like_RNase-H"/>
    <property type="match status" value="1"/>
</dbReference>
<evidence type="ECO:0000256" key="6">
    <source>
        <dbReference type="ARBA" id="ARBA00023015"/>
    </source>
</evidence>
<evidence type="ECO:0000256" key="9">
    <source>
        <dbReference type="ARBA" id="ARBA00023242"/>
    </source>
</evidence>
<dbReference type="InterPro" id="IPR008906">
    <property type="entry name" value="HATC_C_dom"/>
</dbReference>
<evidence type="ECO:0000313" key="14">
    <source>
        <dbReference type="EMBL" id="CDY53459.1"/>
    </source>
</evidence>
<evidence type="ECO:0000256" key="2">
    <source>
        <dbReference type="ARBA" id="ARBA00011738"/>
    </source>
</evidence>
<keyword evidence="3" id="KW-0479">Metal-binding</keyword>
<dbReference type="InterPro" id="IPR003656">
    <property type="entry name" value="Znf_BED"/>
</dbReference>
<dbReference type="Gramene" id="CDY53459">
    <property type="protein sequence ID" value="CDY53459"/>
    <property type="gene ID" value="GSBRNA2T00010776001"/>
</dbReference>
<evidence type="ECO:0000256" key="5">
    <source>
        <dbReference type="ARBA" id="ARBA00022833"/>
    </source>
</evidence>
<dbReference type="GO" id="GO:0005634">
    <property type="term" value="C:nucleus"/>
    <property type="evidence" value="ECO:0007669"/>
    <property type="project" value="UniProtKB-SubCell"/>
</dbReference>
<gene>
    <name evidence="14" type="primary">BnaCnng25180D</name>
    <name evidence="13" type="ORF">DARMORV10_C01P29620.1</name>
    <name evidence="14" type="ORF">GSBRNA2T00010776001</name>
</gene>
<keyword evidence="7" id="KW-0238">DNA-binding</keyword>
<dbReference type="GO" id="GO:0008270">
    <property type="term" value="F:zinc ion binding"/>
    <property type="evidence" value="ECO:0007669"/>
    <property type="project" value="UniProtKB-KW"/>
</dbReference>
<comment type="subcellular location">
    <subcellularLocation>
        <location evidence="1">Nucleus</location>
    </subcellularLocation>
</comment>
<dbReference type="Pfam" id="PF05699">
    <property type="entry name" value="Dimer_Tnp_hAT"/>
    <property type="match status" value="1"/>
</dbReference>
<sequence>MSAGENIDMEAEVGVEGPPAAGNKRTKTQRSSASDLPPKPKKKFPKRADVWKHFIELEDPVGKSSCRYCGIEMSCDSKLVGTSSMKAHIGRCKQFRAFNETDSQKGLGMDNNGDMQAIRFDPLGFRRAVNEMVVINELPFSFVESEGWKRFCFNVLPMYKTFSRRTCTRHIAAMFVKEKASLKNLLGVDKKRVSLTTEIWVSPTTSYNYMVITAHWIDGNWQLQKRIISFKPITDHKGETIAGQLIDCIEEWGIEKVFTVTVDNARANDVAVKLFAEAMRWRGVGALVQDGAFLHMRCCAHVLNLIVRDGLARVNPSIVAIRNAVKYVRSSFTRLKSFELRCETGKIARGSLPLDCSTRWNSTYLMLNSALKLRVAFEKMLGEDKLYCDYFLEEDEKEKKKRVGPPTSSDWDEVQRLKKFLKIFFNCTLAFSASKSVTSTLCYHEIVTIERNLISKCGSGDIEIRKQAHIMRDKFEKYWDGLMNMNPLVIVGSVFDPRNKMEFASLCFEKLYGKETIEYRKLHASVTKVLKNLYDEYSIMFGQPDQTDAAEDTSDHGDSELASAMFDLSDDEDGYERMDSLYSQRVIEKRSDYASELEIYLTEKTEPKVENNLGLGYDVLSWWKRNSGKFPLLSELAKDVLAVQVSSVASESAFSTSGRIFDPYRSSLTPYMIEALICTQQWMQSSNQSQPAVANLAQMLEEVDFFESLGKFYNKWRLLHIMNGMLSFNFLN</sequence>
<keyword evidence="8" id="KW-0804">Transcription</keyword>
<feature type="domain" description="BED-type" evidence="12">
    <location>
        <begin position="45"/>
        <end position="101"/>
    </location>
</feature>
<dbReference type="Proteomes" id="UP000028999">
    <property type="component" value="Unassembled WGS sequence"/>
</dbReference>
<dbReference type="Pfam" id="PF02892">
    <property type="entry name" value="zf-BED"/>
    <property type="match status" value="1"/>
</dbReference>
<comment type="subunit">
    <text evidence="2">Homodimer.</text>
</comment>
<dbReference type="SMART" id="SM00614">
    <property type="entry name" value="ZnF_BED"/>
    <property type="match status" value="1"/>
</dbReference>
<accession>A0A078IVK7</accession>
<dbReference type="PROSITE" id="PS50808">
    <property type="entry name" value="ZF_BED"/>
    <property type="match status" value="1"/>
</dbReference>
<reference evidence="13" key="3">
    <citation type="submission" date="2021-01" db="EMBL/GenBank/DDBJ databases">
        <authorList>
            <consortium name="Genoscope - CEA"/>
            <person name="William W."/>
        </authorList>
    </citation>
    <scope>NUCLEOTIDE SEQUENCE</scope>
</reference>
<proteinExistence type="predicted"/>
<evidence type="ECO:0000313" key="15">
    <source>
        <dbReference type="Proteomes" id="UP000028999"/>
    </source>
</evidence>
<reference evidence="14 15" key="1">
    <citation type="journal article" date="2014" name="Science">
        <title>Plant genetics. Early allopolyploid evolution in the post-Neolithic Brassica napus oilseed genome.</title>
        <authorList>
            <person name="Chalhoub B."/>
            <person name="Denoeud F."/>
            <person name="Liu S."/>
            <person name="Parkin I.A."/>
            <person name="Tang H."/>
            <person name="Wang X."/>
            <person name="Chiquet J."/>
            <person name="Belcram H."/>
            <person name="Tong C."/>
            <person name="Samans B."/>
            <person name="Correa M."/>
            <person name="Da Silva C."/>
            <person name="Just J."/>
            <person name="Falentin C."/>
            <person name="Koh C.S."/>
            <person name="Le Clainche I."/>
            <person name="Bernard M."/>
            <person name="Bento P."/>
            <person name="Noel B."/>
            <person name="Labadie K."/>
            <person name="Alberti A."/>
            <person name="Charles M."/>
            <person name="Arnaud D."/>
            <person name="Guo H."/>
            <person name="Daviaud C."/>
            <person name="Alamery S."/>
            <person name="Jabbari K."/>
            <person name="Zhao M."/>
            <person name="Edger P.P."/>
            <person name="Chelaifa H."/>
            <person name="Tack D."/>
            <person name="Lassalle G."/>
            <person name="Mestiri I."/>
            <person name="Schnel N."/>
            <person name="Le Paslier M.C."/>
            <person name="Fan G."/>
            <person name="Renault V."/>
            <person name="Bayer P.E."/>
            <person name="Golicz A.A."/>
            <person name="Manoli S."/>
            <person name="Lee T.H."/>
            <person name="Thi V.H."/>
            <person name="Chalabi S."/>
            <person name="Hu Q."/>
            <person name="Fan C."/>
            <person name="Tollenaere R."/>
            <person name="Lu Y."/>
            <person name="Battail C."/>
            <person name="Shen J."/>
            <person name="Sidebottom C.H."/>
            <person name="Wang X."/>
            <person name="Canaguier A."/>
            <person name="Chauveau A."/>
            <person name="Berard A."/>
            <person name="Deniot G."/>
            <person name="Guan M."/>
            <person name="Liu Z."/>
            <person name="Sun F."/>
            <person name="Lim Y.P."/>
            <person name="Lyons E."/>
            <person name="Town C.D."/>
            <person name="Bancroft I."/>
            <person name="Wang X."/>
            <person name="Meng J."/>
            <person name="Ma J."/>
            <person name="Pires J.C."/>
            <person name="King G.J."/>
            <person name="Brunel D."/>
            <person name="Delourme R."/>
            <person name="Renard M."/>
            <person name="Aury J.M."/>
            <person name="Adams K.L."/>
            <person name="Batley J."/>
            <person name="Snowdon R.J."/>
            <person name="Tost J."/>
            <person name="Edwards D."/>
            <person name="Zhou Y."/>
            <person name="Hua W."/>
            <person name="Sharpe A.G."/>
            <person name="Paterson A.H."/>
            <person name="Guan C."/>
            <person name="Wincker P."/>
        </authorList>
    </citation>
    <scope>NUCLEOTIDE SEQUENCE [LARGE SCALE GENOMIC DNA]</scope>
    <source>
        <strain evidence="15">cv. Darmor-bzh</strain>
    </source>
</reference>
<evidence type="ECO:0000256" key="8">
    <source>
        <dbReference type="ARBA" id="ARBA00023163"/>
    </source>
</evidence>
<evidence type="ECO:0000256" key="11">
    <source>
        <dbReference type="SAM" id="MobiDB-lite"/>
    </source>
</evidence>
<keyword evidence="5" id="KW-0862">Zinc</keyword>
<name>A0A078IVK7_BRANA</name>
<evidence type="ECO:0000256" key="7">
    <source>
        <dbReference type="ARBA" id="ARBA00023125"/>
    </source>
</evidence>
<keyword evidence="15" id="KW-1185">Reference proteome</keyword>
<dbReference type="EMBL" id="LK033205">
    <property type="protein sequence ID" value="CDY53459.1"/>
    <property type="molecule type" value="Genomic_DNA"/>
</dbReference>
<reference evidence="14" key="2">
    <citation type="submission" date="2014-06" db="EMBL/GenBank/DDBJ databases">
        <authorList>
            <person name="Genoscope - CEA"/>
        </authorList>
    </citation>
    <scope>NUCLEOTIDE SEQUENCE</scope>
</reference>
<dbReference type="Proteomes" id="UP001295469">
    <property type="component" value="Chromosome C01"/>
</dbReference>
<dbReference type="GO" id="GO:0046983">
    <property type="term" value="F:protein dimerization activity"/>
    <property type="evidence" value="ECO:0007669"/>
    <property type="project" value="InterPro"/>
</dbReference>
<evidence type="ECO:0000259" key="12">
    <source>
        <dbReference type="PROSITE" id="PS50808"/>
    </source>
</evidence>
<evidence type="ECO:0000256" key="3">
    <source>
        <dbReference type="ARBA" id="ARBA00022723"/>
    </source>
</evidence>
<evidence type="ECO:0000256" key="4">
    <source>
        <dbReference type="ARBA" id="ARBA00022771"/>
    </source>
</evidence>
<dbReference type="SUPFAM" id="SSF53098">
    <property type="entry name" value="Ribonuclease H-like"/>
    <property type="match status" value="1"/>
</dbReference>
<keyword evidence="4 10" id="KW-0863">Zinc-finger</keyword>
<dbReference type="SUPFAM" id="SSF57667">
    <property type="entry name" value="beta-beta-alpha zinc fingers"/>
    <property type="match status" value="1"/>
</dbReference>
<dbReference type="InterPro" id="IPR025525">
    <property type="entry name" value="hAT-like_transposase_RNase-H"/>
</dbReference>
<dbReference type="AlphaFoldDB" id="A0A078IVK7"/>
<organism evidence="14 15">
    <name type="scientific">Brassica napus</name>
    <name type="common">Rape</name>
    <dbReference type="NCBI Taxonomy" id="3708"/>
    <lineage>
        <taxon>Eukaryota</taxon>
        <taxon>Viridiplantae</taxon>
        <taxon>Streptophyta</taxon>
        <taxon>Embryophyta</taxon>
        <taxon>Tracheophyta</taxon>
        <taxon>Spermatophyta</taxon>
        <taxon>Magnoliopsida</taxon>
        <taxon>eudicotyledons</taxon>
        <taxon>Gunneridae</taxon>
        <taxon>Pentapetalae</taxon>
        <taxon>rosids</taxon>
        <taxon>malvids</taxon>
        <taxon>Brassicales</taxon>
        <taxon>Brassicaceae</taxon>
        <taxon>Brassiceae</taxon>
        <taxon>Brassica</taxon>
    </lineage>
</organism>
<protein>
    <submittedName>
        <fullName evidence="13">(rape) hypothetical protein</fullName>
    </submittedName>
    <submittedName>
        <fullName evidence="14">BnaCnng25180D protein</fullName>
    </submittedName>
</protein>
<dbReference type="PANTHER" id="PTHR46481:SF2">
    <property type="entry name" value="BED-TYPE DOMAIN-CONTAINING PROTEIN"/>
    <property type="match status" value="1"/>
</dbReference>
<dbReference type="PaxDb" id="3708-A0A078IVK7"/>
<dbReference type="EMBL" id="HG994365">
    <property type="protein sequence ID" value="CAF2073727.1"/>
    <property type="molecule type" value="Genomic_DNA"/>
</dbReference>
<keyword evidence="6" id="KW-0805">Transcription regulation</keyword>
<evidence type="ECO:0000313" key="13">
    <source>
        <dbReference type="EMBL" id="CAF2073727.1"/>
    </source>
</evidence>
<dbReference type="InterPro" id="IPR052035">
    <property type="entry name" value="ZnF_BED_domain_contain"/>
</dbReference>
<evidence type="ECO:0000256" key="1">
    <source>
        <dbReference type="ARBA" id="ARBA00004123"/>
    </source>
</evidence>
<dbReference type="InterPro" id="IPR012337">
    <property type="entry name" value="RNaseH-like_sf"/>
</dbReference>
<dbReference type="GO" id="GO:0003677">
    <property type="term" value="F:DNA binding"/>
    <property type="evidence" value="ECO:0007669"/>
    <property type="project" value="UniProtKB-KW"/>
</dbReference>
<feature type="region of interest" description="Disordered" evidence="11">
    <location>
        <begin position="1"/>
        <end position="44"/>
    </location>
</feature>
<dbReference type="InterPro" id="IPR036236">
    <property type="entry name" value="Znf_C2H2_sf"/>
</dbReference>
<dbReference type="PANTHER" id="PTHR46481">
    <property type="entry name" value="ZINC FINGER BED DOMAIN-CONTAINING PROTEIN 4"/>
    <property type="match status" value="1"/>
</dbReference>
<keyword evidence="9" id="KW-0539">Nucleus</keyword>
<evidence type="ECO:0000256" key="10">
    <source>
        <dbReference type="PROSITE-ProRule" id="PRU00027"/>
    </source>
</evidence>